<proteinExistence type="predicted"/>
<evidence type="ECO:0000313" key="2">
    <source>
        <dbReference type="Proteomes" id="UP000199169"/>
    </source>
</evidence>
<keyword evidence="2" id="KW-1185">Reference proteome</keyword>
<evidence type="ECO:0000313" key="1">
    <source>
        <dbReference type="EMBL" id="SBT09996.1"/>
    </source>
</evidence>
<dbReference type="AlphaFoldDB" id="A0A1A8XZ61"/>
<accession>A0A1A8XZ61</accession>
<organism evidence="1 2">
    <name type="scientific">Candidatus Accumulibacter aalborgensis</name>
    <dbReference type="NCBI Taxonomy" id="1860102"/>
    <lineage>
        <taxon>Bacteria</taxon>
        <taxon>Pseudomonadati</taxon>
        <taxon>Pseudomonadota</taxon>
        <taxon>Betaproteobacteria</taxon>
        <taxon>Candidatus Accumulibacter</taxon>
    </lineage>
</organism>
<dbReference type="Proteomes" id="UP000199169">
    <property type="component" value="Unassembled WGS sequence"/>
</dbReference>
<name>A0A1A8XZ61_9PROT</name>
<gene>
    <name evidence="1" type="ORF">ACCAA_810037</name>
</gene>
<dbReference type="EMBL" id="FLQX01000162">
    <property type="protein sequence ID" value="SBT09996.1"/>
    <property type="molecule type" value="Genomic_DNA"/>
</dbReference>
<reference evidence="1 2" key="1">
    <citation type="submission" date="2016-06" db="EMBL/GenBank/DDBJ databases">
        <authorList>
            <person name="Kjaerup R.B."/>
            <person name="Dalgaard T.S."/>
            <person name="Juul-Madsen H.R."/>
        </authorList>
    </citation>
    <scope>NUCLEOTIDE SEQUENCE [LARGE SCALE GENOMIC DNA]</scope>
    <source>
        <strain evidence="1">3</strain>
    </source>
</reference>
<sequence length="28" mass="3257">MPNKMFSGEHATVFKRCDNAKTQWDGEK</sequence>
<protein>
    <submittedName>
        <fullName evidence="1">Uncharacterized protein</fullName>
    </submittedName>
</protein>